<accession>A0A812L1Z5</accession>
<evidence type="ECO:0000259" key="5">
    <source>
        <dbReference type="Pfam" id="PF01625"/>
    </source>
</evidence>
<organism evidence="6 7">
    <name type="scientific">Symbiodinium necroappetens</name>
    <dbReference type="NCBI Taxonomy" id="1628268"/>
    <lineage>
        <taxon>Eukaryota</taxon>
        <taxon>Sar</taxon>
        <taxon>Alveolata</taxon>
        <taxon>Dinophyceae</taxon>
        <taxon>Suessiales</taxon>
        <taxon>Symbiodiniaceae</taxon>
        <taxon>Symbiodinium</taxon>
    </lineage>
</organism>
<keyword evidence="7" id="KW-1185">Reference proteome</keyword>
<dbReference type="EMBL" id="CAJNJA010008743">
    <property type="protein sequence ID" value="CAE7239909.1"/>
    <property type="molecule type" value="Genomic_DNA"/>
</dbReference>
<evidence type="ECO:0000313" key="7">
    <source>
        <dbReference type="Proteomes" id="UP000601435"/>
    </source>
</evidence>
<reference evidence="6" key="1">
    <citation type="submission" date="2021-02" db="EMBL/GenBank/DDBJ databases">
        <authorList>
            <person name="Dougan E. K."/>
            <person name="Rhodes N."/>
            <person name="Thang M."/>
            <person name="Chan C."/>
        </authorList>
    </citation>
    <scope>NUCLEOTIDE SEQUENCE</scope>
</reference>
<evidence type="ECO:0000256" key="3">
    <source>
        <dbReference type="ARBA" id="ARBA00023002"/>
    </source>
</evidence>
<protein>
    <recommendedName>
        <fullName evidence="2">peptide-methionine (S)-S-oxide reductase</fullName>
        <ecNumber evidence="2">1.8.4.11</ecNumber>
    </recommendedName>
    <alternativeName>
        <fullName evidence="4">Peptide-methionine (S)-S-oxide reductase</fullName>
    </alternativeName>
</protein>
<evidence type="ECO:0000313" key="6">
    <source>
        <dbReference type="EMBL" id="CAE7239909.1"/>
    </source>
</evidence>
<evidence type="ECO:0000256" key="2">
    <source>
        <dbReference type="ARBA" id="ARBA00012502"/>
    </source>
</evidence>
<evidence type="ECO:0000256" key="1">
    <source>
        <dbReference type="ARBA" id="ARBA00005591"/>
    </source>
</evidence>
<dbReference type="SUPFAM" id="SSF55068">
    <property type="entry name" value="Peptide methionine sulfoxide reductase"/>
    <property type="match status" value="1"/>
</dbReference>
<dbReference type="AlphaFoldDB" id="A0A812L1Z5"/>
<dbReference type="Gene3D" id="3.30.1060.10">
    <property type="entry name" value="Peptide methionine sulphoxide reductase MsrA"/>
    <property type="match status" value="1"/>
</dbReference>
<comment type="similarity">
    <text evidence="1">Belongs to the MsrA Met sulfoxide reductase family.</text>
</comment>
<dbReference type="Pfam" id="PF01625">
    <property type="entry name" value="PMSR"/>
    <property type="match status" value="1"/>
</dbReference>
<dbReference type="InterPro" id="IPR036509">
    <property type="entry name" value="Met_Sox_Rdtase_MsrA_sf"/>
</dbReference>
<dbReference type="GO" id="GO:0008113">
    <property type="term" value="F:peptide-methionine (S)-S-oxide reductase activity"/>
    <property type="evidence" value="ECO:0007669"/>
    <property type="project" value="UniProtKB-EC"/>
</dbReference>
<name>A0A812L1Z5_9DINO</name>
<dbReference type="EC" id="1.8.4.11" evidence="2"/>
<keyword evidence="3" id="KW-0560">Oxidoreductase</keyword>
<feature type="domain" description="Peptide methionine sulphoxide reductase MsrA" evidence="5">
    <location>
        <begin position="79"/>
        <end position="177"/>
    </location>
</feature>
<evidence type="ECO:0000256" key="4">
    <source>
        <dbReference type="ARBA" id="ARBA00030643"/>
    </source>
</evidence>
<gene>
    <name evidence="6" type="primary">msrA</name>
    <name evidence="6" type="ORF">SNEC2469_LOCUS4252</name>
</gene>
<proteinExistence type="inferred from homology"/>
<dbReference type="PANTHER" id="PTHR43774">
    <property type="entry name" value="PEPTIDE METHIONINE SULFOXIDE REDUCTASE"/>
    <property type="match status" value="1"/>
</dbReference>
<comment type="caution">
    <text evidence="6">The sequence shown here is derived from an EMBL/GenBank/DDBJ whole genome shotgun (WGS) entry which is preliminary data.</text>
</comment>
<dbReference type="InterPro" id="IPR002569">
    <property type="entry name" value="Met_Sox_Rdtase_MsrA_dom"/>
</dbReference>
<sequence>MKGDTRTAIVTRCPLPHLPQSRPRAAGWIQVCRRQIEAYPWTFATVLFQSDCSLPCRRSTESFLYSVQNISLSPRSLLTVGYTGGRNAKPSYESVCGGDGHTEAIQIEYDPEQVSYDSLLDSFLQGHQPMRSKAQYKSAIWYHNEEQRKIAEQRMEETGAAPVVDVDEAKPWYDAEDPKRNGIPQLLTPASRSHEGLPPEVLRQAELHSDVNVTNVHT</sequence>
<dbReference type="PANTHER" id="PTHR43774:SF1">
    <property type="entry name" value="PEPTIDE METHIONINE SULFOXIDE REDUCTASE MSRA 2"/>
    <property type="match status" value="1"/>
</dbReference>
<dbReference type="Proteomes" id="UP000601435">
    <property type="component" value="Unassembled WGS sequence"/>
</dbReference>
<dbReference type="OrthoDB" id="77405at2759"/>